<dbReference type="EMBL" id="AYKW01000002">
    <property type="protein sequence ID" value="PIL35812.1"/>
    <property type="molecule type" value="Genomic_DNA"/>
</dbReference>
<keyword evidence="2" id="KW-1185">Reference proteome</keyword>
<dbReference type="Proteomes" id="UP000230002">
    <property type="component" value="Unassembled WGS sequence"/>
</dbReference>
<dbReference type="OrthoDB" id="2752690at2759"/>
<comment type="caution">
    <text evidence="1">The sequence shown here is derived from an EMBL/GenBank/DDBJ whole genome shotgun (WGS) entry which is preliminary data.</text>
</comment>
<gene>
    <name evidence="1" type="ORF">GSI_01472</name>
</gene>
<proteinExistence type="predicted"/>
<evidence type="ECO:0000313" key="1">
    <source>
        <dbReference type="EMBL" id="PIL35812.1"/>
    </source>
</evidence>
<evidence type="ECO:0000313" key="2">
    <source>
        <dbReference type="Proteomes" id="UP000230002"/>
    </source>
</evidence>
<dbReference type="AlphaFoldDB" id="A0A2G8SPY9"/>
<evidence type="ECO:0008006" key="3">
    <source>
        <dbReference type="Google" id="ProtNLM"/>
    </source>
</evidence>
<protein>
    <recommendedName>
        <fullName evidence="3">F-box domain-containing protein</fullName>
    </recommendedName>
</protein>
<organism evidence="1 2">
    <name type="scientific">Ganoderma sinense ZZ0214-1</name>
    <dbReference type="NCBI Taxonomy" id="1077348"/>
    <lineage>
        <taxon>Eukaryota</taxon>
        <taxon>Fungi</taxon>
        <taxon>Dikarya</taxon>
        <taxon>Basidiomycota</taxon>
        <taxon>Agaricomycotina</taxon>
        <taxon>Agaricomycetes</taxon>
        <taxon>Polyporales</taxon>
        <taxon>Polyporaceae</taxon>
        <taxon>Ganoderma</taxon>
    </lineage>
</organism>
<name>A0A2G8SPY9_9APHY</name>
<accession>A0A2G8SPY9</accession>
<sequence>MEPARLRLPFEVIERVIGHAGDHLETLCSFSLTCHQLRPRALCLMVGRAILCQGGNRTFAFVDMLEAKPHLKPLVRSIVVDPTEFAPFPLLHSRIFVISRRRLVASCAAGPGECACNQVSQRAVDYGGLRVCSV</sequence>
<reference evidence="1 2" key="1">
    <citation type="journal article" date="2015" name="Sci. Rep.">
        <title>Chromosome-level genome map provides insights into diverse defense mechanisms in the medicinal fungus Ganoderma sinense.</title>
        <authorList>
            <person name="Zhu Y."/>
            <person name="Xu J."/>
            <person name="Sun C."/>
            <person name="Zhou S."/>
            <person name="Xu H."/>
            <person name="Nelson D.R."/>
            <person name="Qian J."/>
            <person name="Song J."/>
            <person name="Luo H."/>
            <person name="Xiang L."/>
            <person name="Li Y."/>
            <person name="Xu Z."/>
            <person name="Ji A."/>
            <person name="Wang L."/>
            <person name="Lu S."/>
            <person name="Hayward A."/>
            <person name="Sun W."/>
            <person name="Li X."/>
            <person name="Schwartz D.C."/>
            <person name="Wang Y."/>
            <person name="Chen S."/>
        </authorList>
    </citation>
    <scope>NUCLEOTIDE SEQUENCE [LARGE SCALE GENOMIC DNA]</scope>
    <source>
        <strain evidence="1 2">ZZ0214-1</strain>
    </source>
</reference>